<feature type="compositionally biased region" description="Low complexity" evidence="1">
    <location>
        <begin position="41"/>
        <end position="50"/>
    </location>
</feature>
<sequence length="141" mass="14972">MRDWRWRCSYAWRSTASHSPTPPRRGSRRRASAPLLPPAPAGAEPAPTALKQPPSRPAAPERAAVTSPTLSPHGQGKSKFIPGSRRHDPDPVQLGGYLAEVPGATDPDTGQPLAADKLEPILSTVRSTVSGHCPRIGCHAP</sequence>
<feature type="region of interest" description="Disordered" evidence="1">
    <location>
        <begin position="12"/>
        <end position="114"/>
    </location>
</feature>
<evidence type="ECO:0000313" key="2">
    <source>
        <dbReference type="EMBL" id="GHD15913.1"/>
    </source>
</evidence>
<evidence type="ECO:0000256" key="1">
    <source>
        <dbReference type="SAM" id="MobiDB-lite"/>
    </source>
</evidence>
<dbReference type="AlphaFoldDB" id="A0A918X7I2"/>
<reference evidence="2" key="1">
    <citation type="journal article" date="2014" name="Int. J. Syst. Evol. Microbiol.">
        <title>Complete genome sequence of Corynebacterium casei LMG S-19264T (=DSM 44701T), isolated from a smear-ripened cheese.</title>
        <authorList>
            <consortium name="US DOE Joint Genome Institute (JGI-PGF)"/>
            <person name="Walter F."/>
            <person name="Albersmeier A."/>
            <person name="Kalinowski J."/>
            <person name="Ruckert C."/>
        </authorList>
    </citation>
    <scope>NUCLEOTIDE SEQUENCE</scope>
    <source>
        <strain evidence="2">JCM 4637</strain>
    </source>
</reference>
<dbReference type="Proteomes" id="UP000638353">
    <property type="component" value="Unassembled WGS sequence"/>
</dbReference>
<comment type="caution">
    <text evidence="2">The sequence shown here is derived from an EMBL/GenBank/DDBJ whole genome shotgun (WGS) entry which is preliminary data.</text>
</comment>
<proteinExistence type="predicted"/>
<dbReference type="EMBL" id="BMVC01000024">
    <property type="protein sequence ID" value="GHD15913.1"/>
    <property type="molecule type" value="Genomic_DNA"/>
</dbReference>
<organism evidence="2 3">
    <name type="scientific">Streptomyces finlayi</name>
    <dbReference type="NCBI Taxonomy" id="67296"/>
    <lineage>
        <taxon>Bacteria</taxon>
        <taxon>Bacillati</taxon>
        <taxon>Actinomycetota</taxon>
        <taxon>Actinomycetes</taxon>
        <taxon>Kitasatosporales</taxon>
        <taxon>Streptomycetaceae</taxon>
        <taxon>Streptomyces</taxon>
    </lineage>
</organism>
<protein>
    <submittedName>
        <fullName evidence="2">Uncharacterized protein</fullName>
    </submittedName>
</protein>
<gene>
    <name evidence="2" type="ORF">GCM10010334_76420</name>
</gene>
<accession>A0A918X7I2</accession>
<reference evidence="2" key="2">
    <citation type="submission" date="2020-09" db="EMBL/GenBank/DDBJ databases">
        <authorList>
            <person name="Sun Q."/>
            <person name="Ohkuma M."/>
        </authorList>
    </citation>
    <scope>NUCLEOTIDE SEQUENCE</scope>
    <source>
        <strain evidence="2">JCM 4637</strain>
    </source>
</reference>
<name>A0A918X7I2_9ACTN</name>
<evidence type="ECO:0000313" key="3">
    <source>
        <dbReference type="Proteomes" id="UP000638353"/>
    </source>
</evidence>